<dbReference type="GO" id="GO:0003677">
    <property type="term" value="F:DNA binding"/>
    <property type="evidence" value="ECO:0007669"/>
    <property type="project" value="InterPro"/>
</dbReference>
<reference evidence="2" key="1">
    <citation type="submission" date="2021-02" db="EMBL/GenBank/DDBJ databases">
        <authorList>
            <person name="Bekaert M."/>
        </authorList>
    </citation>
    <scope>NUCLEOTIDE SEQUENCE</scope>
    <source>
        <strain evidence="2">IoA-00</strain>
    </source>
</reference>
<dbReference type="InterPro" id="IPR036879">
    <property type="entry name" value="TF_MADSbox_sf"/>
</dbReference>
<dbReference type="Gene3D" id="3.40.1810.10">
    <property type="entry name" value="Transcription factor, MADS-box"/>
    <property type="match status" value="1"/>
</dbReference>
<feature type="compositionally biased region" description="Acidic residues" evidence="1">
    <location>
        <begin position="88"/>
        <end position="101"/>
    </location>
</feature>
<sequence length="207" mass="22583">MLLVASETGHVYTFATRKLQPMITSDAGKALIQTCLNSPDPSPLGGAPTGGDQRMSATGYEETELTYNVAADEESQKLVDDEHPTSGTEDEEEMMEDDEEPVVSHPPNGRFLSERKKKEPREEKKGRGGNGLPKIKVPLLENLRYPLQIPTHASTKTDHISRNEGELADTPLNMVTSYITSHPPHPSTSGILKKEIILKPPKSDSGG</sequence>
<dbReference type="AlphaFoldDB" id="A0A7R8HFJ2"/>
<gene>
    <name evidence="2" type="ORF">LSAA_15147</name>
</gene>
<feature type="compositionally biased region" description="Basic and acidic residues" evidence="1">
    <location>
        <begin position="74"/>
        <end position="84"/>
    </location>
</feature>
<dbReference type="GO" id="GO:0046983">
    <property type="term" value="F:protein dimerization activity"/>
    <property type="evidence" value="ECO:0007669"/>
    <property type="project" value="InterPro"/>
</dbReference>
<name>A0A7R8HFJ2_LEPSM</name>
<evidence type="ECO:0000313" key="3">
    <source>
        <dbReference type="Proteomes" id="UP000675881"/>
    </source>
</evidence>
<keyword evidence="3" id="KW-1185">Reference proteome</keyword>
<dbReference type="Proteomes" id="UP000675881">
    <property type="component" value="Chromosome 9"/>
</dbReference>
<feature type="compositionally biased region" description="Basic and acidic residues" evidence="1">
    <location>
        <begin position="112"/>
        <end position="126"/>
    </location>
</feature>
<accession>A0A7R8HFJ2</accession>
<proteinExistence type="predicted"/>
<protein>
    <submittedName>
        <fullName evidence="2">SRF</fullName>
    </submittedName>
</protein>
<organism evidence="2 3">
    <name type="scientific">Lepeophtheirus salmonis</name>
    <name type="common">Salmon louse</name>
    <name type="synonym">Caligus salmonis</name>
    <dbReference type="NCBI Taxonomy" id="72036"/>
    <lineage>
        <taxon>Eukaryota</taxon>
        <taxon>Metazoa</taxon>
        <taxon>Ecdysozoa</taxon>
        <taxon>Arthropoda</taxon>
        <taxon>Crustacea</taxon>
        <taxon>Multicrustacea</taxon>
        <taxon>Hexanauplia</taxon>
        <taxon>Copepoda</taxon>
        <taxon>Siphonostomatoida</taxon>
        <taxon>Caligidae</taxon>
        <taxon>Lepeophtheirus</taxon>
    </lineage>
</organism>
<evidence type="ECO:0000256" key="1">
    <source>
        <dbReference type="SAM" id="MobiDB-lite"/>
    </source>
</evidence>
<dbReference type="EMBL" id="HG994588">
    <property type="protein sequence ID" value="CAF3045471.1"/>
    <property type="molecule type" value="Genomic_DNA"/>
</dbReference>
<feature type="region of interest" description="Disordered" evidence="1">
    <location>
        <begin position="35"/>
        <end position="137"/>
    </location>
</feature>
<feature type="region of interest" description="Disordered" evidence="1">
    <location>
        <begin position="176"/>
        <end position="207"/>
    </location>
</feature>
<evidence type="ECO:0000313" key="2">
    <source>
        <dbReference type="EMBL" id="CAF3045471.1"/>
    </source>
</evidence>